<comment type="caution">
    <text evidence="4">The sequence shown here is derived from an EMBL/GenBank/DDBJ whole genome shotgun (WGS) entry which is preliminary data.</text>
</comment>
<evidence type="ECO:0000313" key="4">
    <source>
        <dbReference type="EMBL" id="MBH8595449.1"/>
    </source>
</evidence>
<dbReference type="PANTHER" id="PTHR43272">
    <property type="entry name" value="LONG-CHAIN-FATTY-ACID--COA LIGASE"/>
    <property type="match status" value="1"/>
</dbReference>
<evidence type="ECO:0000256" key="2">
    <source>
        <dbReference type="ARBA" id="ARBA00022840"/>
    </source>
</evidence>
<gene>
    <name evidence="4" type="ORF">I8U20_08905</name>
</gene>
<dbReference type="PANTHER" id="PTHR43272:SF33">
    <property type="entry name" value="AMP-BINDING DOMAIN-CONTAINING PROTEIN-RELATED"/>
    <property type="match status" value="1"/>
</dbReference>
<dbReference type="InterPro" id="IPR042099">
    <property type="entry name" value="ANL_N_sf"/>
</dbReference>
<dbReference type="InterPro" id="IPR000873">
    <property type="entry name" value="AMP-dep_synth/lig_dom"/>
</dbReference>
<evidence type="ECO:0000313" key="5">
    <source>
        <dbReference type="Proteomes" id="UP000633619"/>
    </source>
</evidence>
<evidence type="ECO:0000259" key="3">
    <source>
        <dbReference type="Pfam" id="PF00501"/>
    </source>
</evidence>
<dbReference type="SUPFAM" id="SSF56801">
    <property type="entry name" value="Acetyl-CoA synthetase-like"/>
    <property type="match status" value="1"/>
</dbReference>
<evidence type="ECO:0000256" key="1">
    <source>
        <dbReference type="ARBA" id="ARBA00022741"/>
    </source>
</evidence>
<dbReference type="GO" id="GO:0005524">
    <property type="term" value="F:ATP binding"/>
    <property type="evidence" value="ECO:0007669"/>
    <property type="project" value="UniProtKB-KW"/>
</dbReference>
<keyword evidence="2" id="KW-0067">ATP-binding</keyword>
<dbReference type="Gene3D" id="3.40.50.12780">
    <property type="entry name" value="N-terminal domain of ligase-like"/>
    <property type="match status" value="1"/>
</dbReference>
<accession>A0A8I1ADQ5</accession>
<dbReference type="AlphaFoldDB" id="A0A8I1ADQ5"/>
<proteinExistence type="predicted"/>
<keyword evidence="1" id="KW-0547">Nucleotide-binding</keyword>
<protein>
    <submittedName>
        <fullName evidence="4">Long-chain fatty acid--CoA ligase</fullName>
    </submittedName>
</protein>
<sequence>MKNQNLVEMVWRSVEKYPDNIALKWKENNTYQTLTYQNFWNRIQWVAAGLYRFGVRKDTKVGILSNNQYKWPIADLAVGSLGAVSVPVYPSLPADHVNTILKQADCEVVFVEDEEQLQKVIHGQNDVHTIIYMGFREYSGNNGNIVTFSSLERQGKEHPLDQWSEIWKAIGRDQLMTIIHTSGTTGVPKGAMLTHGNFLSNIEGIQIWCMEARHDDIFLSYLPLAHVFERMAGQFMPLSVGATIAYAESLETIPQNLLEVRPTVMTSVPRLFEKIYARVQEEIQSGTPIRRAVFEWALKIGEKRYELYTSKPADYLMMHDLPPDLKWKWKIADKLVFQKIKSQLGGRLRGLISGGAALNPDIARFFWAIDVPVLEGYGLTETSPVISVNPFSRARIGTVGLPLPNLEVSIAEDGEIWVRGPNVMQGYYRNEEATANQFHNGWLKTGDLGEINEEGYLKITDRKKRLLILSTGKNVSPQPVENAICASLYINQCCLIGQDRKYTTVLIEPDFEQLVPWAKKKNLPADSREKLVECEEVKTLLQNEIKQAVKHFPRYERPKKAWISGREWTEETGEITPSLKVRTHEIEKIYKNEIAQMYGDVSHPRMIILESAKQGGTS</sequence>
<dbReference type="EMBL" id="JAECVW010000004">
    <property type="protein sequence ID" value="MBH8595449.1"/>
    <property type="molecule type" value="Genomic_DNA"/>
</dbReference>
<dbReference type="InterPro" id="IPR020845">
    <property type="entry name" value="AMP-binding_CS"/>
</dbReference>
<dbReference type="Proteomes" id="UP000633619">
    <property type="component" value="Unassembled WGS sequence"/>
</dbReference>
<feature type="domain" description="AMP-dependent synthetase/ligase" evidence="3">
    <location>
        <begin position="11"/>
        <end position="428"/>
    </location>
</feature>
<dbReference type="RefSeq" id="WP_181732116.1">
    <property type="nucleotide sequence ID" value="NZ_JACEIR010000005.1"/>
</dbReference>
<keyword evidence="4" id="KW-0436">Ligase</keyword>
<dbReference type="Pfam" id="PF23562">
    <property type="entry name" value="AMP-binding_C_3"/>
    <property type="match status" value="1"/>
</dbReference>
<dbReference type="Pfam" id="PF00501">
    <property type="entry name" value="AMP-binding"/>
    <property type="match status" value="1"/>
</dbReference>
<keyword evidence="5" id="KW-1185">Reference proteome</keyword>
<dbReference type="PROSITE" id="PS00455">
    <property type="entry name" value="AMP_BINDING"/>
    <property type="match status" value="1"/>
</dbReference>
<organism evidence="4 5">
    <name type="scientific">Thermoactinomyces intermedius</name>
    <dbReference type="NCBI Taxonomy" id="2024"/>
    <lineage>
        <taxon>Bacteria</taxon>
        <taxon>Bacillati</taxon>
        <taxon>Bacillota</taxon>
        <taxon>Bacilli</taxon>
        <taxon>Bacillales</taxon>
        <taxon>Thermoactinomycetaceae</taxon>
        <taxon>Thermoactinomyces</taxon>
    </lineage>
</organism>
<reference evidence="4 5" key="1">
    <citation type="submission" date="2020-12" db="EMBL/GenBank/DDBJ databases">
        <title>WGS of Thermoactinomyces spp.</title>
        <authorList>
            <person name="Cheng K."/>
        </authorList>
    </citation>
    <scope>NUCLEOTIDE SEQUENCE [LARGE SCALE GENOMIC DNA]</scope>
    <source>
        <strain evidence="5">CICC 10671\DSM 43846</strain>
    </source>
</reference>
<dbReference type="GO" id="GO:0004467">
    <property type="term" value="F:long-chain fatty acid-CoA ligase activity"/>
    <property type="evidence" value="ECO:0007669"/>
    <property type="project" value="TreeGrafter"/>
</dbReference>
<name>A0A8I1ADQ5_THEIN</name>
<dbReference type="GO" id="GO:0016020">
    <property type="term" value="C:membrane"/>
    <property type="evidence" value="ECO:0007669"/>
    <property type="project" value="TreeGrafter"/>
</dbReference>
<dbReference type="CDD" id="cd05907">
    <property type="entry name" value="VL_LC_FACS_like"/>
    <property type="match status" value="1"/>
</dbReference>